<dbReference type="Proteomes" id="UP001597568">
    <property type="component" value="Unassembled WGS sequence"/>
</dbReference>
<dbReference type="Pfam" id="PF25209">
    <property type="entry name" value="Phage_capsid_4"/>
    <property type="match status" value="1"/>
</dbReference>
<dbReference type="SUPFAM" id="SSF56563">
    <property type="entry name" value="Major capsid protein gp5"/>
    <property type="match status" value="1"/>
</dbReference>
<gene>
    <name evidence="1" type="ORF">ACFSY7_03065</name>
</gene>
<organism evidence="1 2">
    <name type="scientific">Kurthia populi</name>
    <dbReference type="NCBI Taxonomy" id="1562132"/>
    <lineage>
        <taxon>Bacteria</taxon>
        <taxon>Bacillati</taxon>
        <taxon>Bacillota</taxon>
        <taxon>Bacilli</taxon>
        <taxon>Bacillales</taxon>
        <taxon>Caryophanaceae</taxon>
        <taxon>Kurthia</taxon>
    </lineage>
</organism>
<reference evidence="2" key="1">
    <citation type="journal article" date="2019" name="Int. J. Syst. Evol. Microbiol.">
        <title>The Global Catalogue of Microorganisms (GCM) 10K type strain sequencing project: providing services to taxonomists for standard genome sequencing and annotation.</title>
        <authorList>
            <consortium name="The Broad Institute Genomics Platform"/>
            <consortium name="The Broad Institute Genome Sequencing Center for Infectious Disease"/>
            <person name="Wu L."/>
            <person name="Ma J."/>
        </authorList>
    </citation>
    <scope>NUCLEOTIDE SEQUENCE [LARGE SCALE GENOMIC DNA]</scope>
    <source>
        <strain evidence="2">KCTC 33522</strain>
    </source>
</reference>
<dbReference type="EMBL" id="JBHUOR010000018">
    <property type="protein sequence ID" value="MFD2867483.1"/>
    <property type="molecule type" value="Genomic_DNA"/>
</dbReference>
<dbReference type="RefSeq" id="WP_380146773.1">
    <property type="nucleotide sequence ID" value="NZ_JBHUOR010000018.1"/>
</dbReference>
<keyword evidence="2" id="KW-1185">Reference proteome</keyword>
<evidence type="ECO:0000313" key="2">
    <source>
        <dbReference type="Proteomes" id="UP001597568"/>
    </source>
</evidence>
<evidence type="ECO:0000313" key="1">
    <source>
        <dbReference type="EMBL" id="MFD2867483.1"/>
    </source>
</evidence>
<accession>A0ABW5XWX3</accession>
<sequence length="284" mass="30526">MKKTAIVASAPLLLNLDIQFFAQTKASDLINPEVLADAISAELPTAIRFTPYAVTDNTLTGQPGDTITRPKYGYVGPAEDLTEGVPMDTSKMSMTTTQVTVKEAGKAIEVTEKAVITNVTGTLEEAKKQLTKAMADKVEIDYLATLGTSLLTSTLGAETPGAILDAIDVFGDEDEQSLVLFVHPKDYTKLVKNLFAVGGSTQETAVTKAQVSELVGVKDIVKTKRLTEGTSYLQKFGAVEIVNKKKVNLETDYDILARTHVLAANAHYTTNLRDDNGVVKITKA</sequence>
<proteinExistence type="predicted"/>
<dbReference type="NCBIfam" id="TIGR04387">
    <property type="entry name" value="capsid_maj_N4"/>
    <property type="match status" value="1"/>
</dbReference>
<comment type="caution">
    <text evidence="1">The sequence shown here is derived from an EMBL/GenBank/DDBJ whole genome shotgun (WGS) entry which is preliminary data.</text>
</comment>
<name>A0ABW5XWX3_9BACL</name>
<protein>
    <submittedName>
        <fullName evidence="1">N4-gp56 family major capsid protein</fullName>
    </submittedName>
</protein>